<dbReference type="Pfam" id="PF02463">
    <property type="entry name" value="SMC_N"/>
    <property type="match status" value="1"/>
</dbReference>
<evidence type="ECO:0000259" key="10">
    <source>
        <dbReference type="SMART" id="SM00968"/>
    </source>
</evidence>
<keyword evidence="7" id="KW-0539">Nucleus</keyword>
<dbReference type="PANTHER" id="PTHR43977">
    <property type="entry name" value="STRUCTURAL MAINTENANCE OF CHROMOSOMES PROTEIN 3"/>
    <property type="match status" value="1"/>
</dbReference>
<dbReference type="GO" id="GO:0005694">
    <property type="term" value="C:chromosome"/>
    <property type="evidence" value="ECO:0007669"/>
    <property type="project" value="InterPro"/>
</dbReference>
<evidence type="ECO:0000256" key="2">
    <source>
        <dbReference type="ARBA" id="ARBA00005917"/>
    </source>
</evidence>
<dbReference type="Pfam" id="PF06470">
    <property type="entry name" value="SMC_hinge"/>
    <property type="match status" value="1"/>
</dbReference>
<evidence type="ECO:0000313" key="11">
    <source>
        <dbReference type="EMBL" id="CAI5445487.1"/>
    </source>
</evidence>
<dbReference type="SMART" id="SM00968">
    <property type="entry name" value="SMC_hinge"/>
    <property type="match status" value="1"/>
</dbReference>
<dbReference type="SUPFAM" id="SSF75553">
    <property type="entry name" value="Smc hinge domain"/>
    <property type="match status" value="1"/>
</dbReference>
<evidence type="ECO:0000256" key="4">
    <source>
        <dbReference type="ARBA" id="ARBA00022618"/>
    </source>
</evidence>
<keyword evidence="4" id="KW-0132">Cell division</keyword>
<evidence type="ECO:0000256" key="7">
    <source>
        <dbReference type="ARBA" id="ARBA00023242"/>
    </source>
</evidence>
<dbReference type="GO" id="GO:0032991">
    <property type="term" value="C:protein-containing complex"/>
    <property type="evidence" value="ECO:0007669"/>
    <property type="project" value="UniProtKB-ARBA"/>
</dbReference>
<dbReference type="InterPro" id="IPR027417">
    <property type="entry name" value="P-loop_NTPase"/>
</dbReference>
<gene>
    <name evidence="11" type="ORF">CAMP_LOCUS8124</name>
</gene>
<evidence type="ECO:0000313" key="12">
    <source>
        <dbReference type="Proteomes" id="UP001152747"/>
    </source>
</evidence>
<dbReference type="CDD" id="cd03272">
    <property type="entry name" value="ABC_SMC3_euk"/>
    <property type="match status" value="1"/>
</dbReference>
<feature type="coiled-coil region" evidence="9">
    <location>
        <begin position="966"/>
        <end position="993"/>
    </location>
</feature>
<feature type="domain" description="SMC hinge" evidence="10">
    <location>
        <begin position="534"/>
        <end position="649"/>
    </location>
</feature>
<comment type="subcellular location">
    <subcellularLocation>
        <location evidence="1">Nucleus</location>
    </subcellularLocation>
</comment>
<evidence type="ECO:0000256" key="6">
    <source>
        <dbReference type="ARBA" id="ARBA00023054"/>
    </source>
</evidence>
<evidence type="ECO:0000256" key="9">
    <source>
        <dbReference type="SAM" id="Coils"/>
    </source>
</evidence>
<dbReference type="GO" id="GO:0005524">
    <property type="term" value="F:ATP binding"/>
    <property type="evidence" value="ECO:0007669"/>
    <property type="project" value="InterPro"/>
</dbReference>
<dbReference type="InterPro" id="IPR010935">
    <property type="entry name" value="SMC_hinge"/>
</dbReference>
<dbReference type="FunFam" id="3.40.50.300:FF:000424">
    <property type="entry name" value="Structural maintenance of chromosomes 3"/>
    <property type="match status" value="1"/>
</dbReference>
<name>A0A9P1IH53_9PELO</name>
<sequence>MHIKEVVINGFRSYKDNTVVDGFSPQHNVVVGRNGSGKSNFFLAIQFVLSDEFSHLREEQRLGMLHESTGPKQTLARVEIVFDNSDRRIMAIDGTEVRVVRQVGKKKDQYTIDSKIVARAEVVNLMESAGFSRSNPYYIVKQGKINELATSPDHHRLKLLREVAGTRVYDERKEESLKILKETRTKTEKIEGLLKYIEERLKTLENEKEDLKEYQKWDKTKRSIEYAMYENTVNDAKKELSKLNDQRDELTNRNHMVTSELAQVQSQQSRTAAEKRKLDSQFKGMKEEKEILVSEETELVAKQAQLNLKIRDLTEETNRERQGKSTAESTLNTLRAEIIEKQNELETINPEYEKLVEEESRIITDVRINETRMREILAKQGQRSQFSSQDDRDKFLTKEVKRLRNLTADTDDQVKSIEKEIKDTEIEDERLNSEIQALGRQIEENRSELDSKSQRSTGLKQEYDKAINEQMAANREEKQIRDQMSSMETEITACNDNMRRLTSRPIYNGLIGIRKVLDYFRENNRNGEHDDVIEGYYGTVMDLTWVESAFITAVEVIAQTRLFYHVVGTDRVATKILRKFNEMQCAGEINFFPLNRVQAPKERYLASSADCRPLCEVVDYDVKYDKVIKSIFANVALVRRLDETAKNIRKEGFDCVTLDGDQLSRRGALTGGFIDTKRNKLEIHNQKRTMEEELEKLKQTFNAIEKKVREKTQNMEQIRAKMSQTEEEIREYRNLHSQLTDRRRALNEQFTLLARNKEPKKNQLVQLKNRRRELIAQREGYEEEIGTAMQSQLSTNDQTTVDTLRKSVSQLRAELEGVAKQRSDLEHRKRTLENHLKTNLLKKQENLSAKIDDISENERRHRLQSHQAELTSLLNRLVELRGQMAKLEESLQEYEEKSENLNRNIDDVQEQQKDLETQLAEFAKQSDTICTKQAALQTKREESLKKLRQLGALPTEAFSKYQNMKHKELEKKLGNCVNELKKYENVNKKALDQYLTASTQKDELAKRMEEQLKSESSIEELLKVLEARKYEAIQMTFKQVSKNFKDVFKKLVPGGQGKLVMQIRDPANDSQSQEIEQGSMNVVETYTGIAILVSFVSDAGDAETREMQQLSGGQKSLVALALIFAIQMCDPAPFYLFDEIDAALDAQHRKAVADMIHELSENAQFITTTFRPELLASAEKFFGVRFRNKVSHIDVVTREQAHDFVEDDQTHG</sequence>
<keyword evidence="12" id="KW-1185">Reference proteome</keyword>
<dbReference type="FunFam" id="3.40.50.300:FF:000370">
    <property type="entry name" value="Structural maintenance of chromosomes 3"/>
    <property type="match status" value="1"/>
</dbReference>
<dbReference type="SUPFAM" id="SSF52540">
    <property type="entry name" value="P-loop containing nucleoside triphosphate hydrolases"/>
    <property type="match status" value="2"/>
</dbReference>
<dbReference type="InterPro" id="IPR003395">
    <property type="entry name" value="RecF/RecN/SMC_N"/>
</dbReference>
<keyword evidence="5" id="KW-0498">Mitosis</keyword>
<dbReference type="OrthoDB" id="431497at2759"/>
<evidence type="ECO:0000256" key="3">
    <source>
        <dbReference type="ARBA" id="ARBA00018690"/>
    </source>
</evidence>
<proteinExistence type="inferred from homology"/>
<dbReference type="Gene3D" id="1.20.1060.20">
    <property type="match status" value="1"/>
</dbReference>
<reference evidence="11" key="1">
    <citation type="submission" date="2022-11" db="EMBL/GenBank/DDBJ databases">
        <authorList>
            <person name="Kikuchi T."/>
        </authorList>
    </citation>
    <scope>NUCLEOTIDE SEQUENCE</scope>
    <source>
        <strain evidence="11">PS1010</strain>
    </source>
</reference>
<dbReference type="InterPro" id="IPR041741">
    <property type="entry name" value="SMC3_ABC_euk"/>
</dbReference>
<dbReference type="PIRSF" id="PIRSF005719">
    <property type="entry name" value="SMC"/>
    <property type="match status" value="1"/>
</dbReference>
<evidence type="ECO:0000256" key="5">
    <source>
        <dbReference type="ARBA" id="ARBA00022776"/>
    </source>
</evidence>
<comment type="similarity">
    <text evidence="2">Belongs to the SMC family. SMC3 subfamily.</text>
</comment>
<keyword evidence="6 9" id="KW-0175">Coiled coil</keyword>
<evidence type="ECO:0000256" key="1">
    <source>
        <dbReference type="ARBA" id="ARBA00004123"/>
    </source>
</evidence>
<dbReference type="InterPro" id="IPR036277">
    <property type="entry name" value="SMC_hinge_sf"/>
</dbReference>
<dbReference type="EMBL" id="CANHGI010000003">
    <property type="protein sequence ID" value="CAI5445487.1"/>
    <property type="molecule type" value="Genomic_DNA"/>
</dbReference>
<keyword evidence="8" id="KW-0131">Cell cycle</keyword>
<dbReference type="Proteomes" id="UP001152747">
    <property type="component" value="Unassembled WGS sequence"/>
</dbReference>
<accession>A0A9P1IH53</accession>
<comment type="caution">
    <text evidence="11">The sequence shown here is derived from an EMBL/GenBank/DDBJ whole genome shotgun (WGS) entry which is preliminary data.</text>
</comment>
<organism evidence="11 12">
    <name type="scientific">Caenorhabditis angaria</name>
    <dbReference type="NCBI Taxonomy" id="860376"/>
    <lineage>
        <taxon>Eukaryota</taxon>
        <taxon>Metazoa</taxon>
        <taxon>Ecdysozoa</taxon>
        <taxon>Nematoda</taxon>
        <taxon>Chromadorea</taxon>
        <taxon>Rhabditida</taxon>
        <taxon>Rhabditina</taxon>
        <taxon>Rhabditomorpha</taxon>
        <taxon>Rhabditoidea</taxon>
        <taxon>Rhabditidae</taxon>
        <taxon>Peloderinae</taxon>
        <taxon>Caenorhabditis</taxon>
    </lineage>
</organism>
<feature type="coiled-coil region" evidence="9">
    <location>
        <begin position="187"/>
        <end position="267"/>
    </location>
</feature>
<feature type="coiled-coil region" evidence="9">
    <location>
        <begin position="680"/>
        <end position="925"/>
    </location>
</feature>
<evidence type="ECO:0000256" key="8">
    <source>
        <dbReference type="ARBA" id="ARBA00023306"/>
    </source>
</evidence>
<dbReference type="AlphaFoldDB" id="A0A9P1IH53"/>
<dbReference type="GO" id="GO:0051301">
    <property type="term" value="P:cell division"/>
    <property type="evidence" value="ECO:0007669"/>
    <property type="project" value="UniProtKB-KW"/>
</dbReference>
<dbReference type="Gene3D" id="1.10.287.1490">
    <property type="match status" value="1"/>
</dbReference>
<dbReference type="InterPro" id="IPR024704">
    <property type="entry name" value="SMC"/>
</dbReference>
<dbReference type="Gene3D" id="3.40.50.300">
    <property type="entry name" value="P-loop containing nucleotide triphosphate hydrolases"/>
    <property type="match status" value="2"/>
</dbReference>
<dbReference type="Gene3D" id="3.30.70.1620">
    <property type="match status" value="1"/>
</dbReference>
<dbReference type="GO" id="GO:0005634">
    <property type="term" value="C:nucleus"/>
    <property type="evidence" value="ECO:0007669"/>
    <property type="project" value="UniProtKB-SubCell"/>
</dbReference>
<feature type="coiled-coil region" evidence="9">
    <location>
        <begin position="400"/>
        <end position="455"/>
    </location>
</feature>
<dbReference type="GO" id="GO:0016887">
    <property type="term" value="F:ATP hydrolysis activity"/>
    <property type="evidence" value="ECO:0007669"/>
    <property type="project" value="InterPro"/>
</dbReference>
<protein>
    <recommendedName>
        <fullName evidence="3">Structural maintenance of chromosomes protein 3</fullName>
    </recommendedName>
</protein>
<dbReference type="GO" id="GO:0051276">
    <property type="term" value="P:chromosome organization"/>
    <property type="evidence" value="ECO:0007669"/>
    <property type="project" value="InterPro"/>
</dbReference>